<keyword evidence="2" id="KW-1185">Reference proteome</keyword>
<sequence length="343" mass="35846">MNIMPFFTAVTVCGVIVGLAPQASSIPVIDDHHPALPPASVPAHVVQPRVTVTDEQGRTLSGPVRRGDTLIVYGTGFDPQANRGGFLFPVPPGVPNGVFVLYSALPEHWKPSQGAPPSARVHPHDRMAWVMPAGTLESIPTAPIDMRRSIARVAQPMADNGSFVARVVVDPPEKTPGDRWGIYVYAGAGSINAAEEIFIPIPFDPSPGANTVPTRPDLLVDAHSIAALTRTLGGGVNAKNGAAMHGGMISFTKAADAGDGVLRFSGMVIMTARFSAVEVAVADPWLRPVAGGFELSALVSQSPTVGPDQMQRQVLGTVAGISGDQVLKNGSVEVAKLKFNHGS</sequence>
<evidence type="ECO:0000313" key="2">
    <source>
        <dbReference type="Proteomes" id="UP001183619"/>
    </source>
</evidence>
<dbReference type="RefSeq" id="WP_277103304.1">
    <property type="nucleotide sequence ID" value="NZ_BAAAJS010000028.1"/>
</dbReference>
<evidence type="ECO:0000313" key="1">
    <source>
        <dbReference type="EMBL" id="MDR7354245.1"/>
    </source>
</evidence>
<comment type="caution">
    <text evidence="1">The sequence shown here is derived from an EMBL/GenBank/DDBJ whole genome shotgun (WGS) entry which is preliminary data.</text>
</comment>
<proteinExistence type="predicted"/>
<reference evidence="1 2" key="1">
    <citation type="submission" date="2023-07" db="EMBL/GenBank/DDBJ databases">
        <title>Sequencing the genomes of 1000 actinobacteria strains.</title>
        <authorList>
            <person name="Klenk H.-P."/>
        </authorList>
    </citation>
    <scope>NUCLEOTIDE SEQUENCE [LARGE SCALE GENOMIC DNA]</scope>
    <source>
        <strain evidence="1 2">DSM 44508</strain>
    </source>
</reference>
<gene>
    <name evidence="1" type="ORF">J2S37_000783</name>
</gene>
<name>A0ABU2B6L1_9CORY</name>
<evidence type="ECO:0008006" key="3">
    <source>
        <dbReference type="Google" id="ProtNLM"/>
    </source>
</evidence>
<dbReference type="EMBL" id="JAVDYF010000001">
    <property type="protein sequence ID" value="MDR7354245.1"/>
    <property type="molecule type" value="Genomic_DNA"/>
</dbReference>
<protein>
    <recommendedName>
        <fullName evidence="3">HtaA protein</fullName>
    </recommendedName>
</protein>
<accession>A0ABU2B6L1</accession>
<dbReference type="Proteomes" id="UP001183619">
    <property type="component" value="Unassembled WGS sequence"/>
</dbReference>
<organism evidence="1 2">
    <name type="scientific">Corynebacterium felinum</name>
    <dbReference type="NCBI Taxonomy" id="131318"/>
    <lineage>
        <taxon>Bacteria</taxon>
        <taxon>Bacillati</taxon>
        <taxon>Actinomycetota</taxon>
        <taxon>Actinomycetes</taxon>
        <taxon>Mycobacteriales</taxon>
        <taxon>Corynebacteriaceae</taxon>
        <taxon>Corynebacterium</taxon>
    </lineage>
</organism>